<evidence type="ECO:0000313" key="3">
    <source>
        <dbReference type="Proteomes" id="UP000807469"/>
    </source>
</evidence>
<reference evidence="2" key="1">
    <citation type="submission" date="2020-11" db="EMBL/GenBank/DDBJ databases">
        <authorList>
            <consortium name="DOE Joint Genome Institute"/>
            <person name="Ahrendt S."/>
            <person name="Riley R."/>
            <person name="Andreopoulos W."/>
            <person name="Labutti K."/>
            <person name="Pangilinan J."/>
            <person name="Ruiz-Duenas F.J."/>
            <person name="Barrasa J.M."/>
            <person name="Sanchez-Garcia M."/>
            <person name="Camarero S."/>
            <person name="Miyauchi S."/>
            <person name="Serrano A."/>
            <person name="Linde D."/>
            <person name="Babiker R."/>
            <person name="Drula E."/>
            <person name="Ayuso-Fernandez I."/>
            <person name="Pacheco R."/>
            <person name="Padilla G."/>
            <person name="Ferreira P."/>
            <person name="Barriuso J."/>
            <person name="Kellner H."/>
            <person name="Castanera R."/>
            <person name="Alfaro M."/>
            <person name="Ramirez L."/>
            <person name="Pisabarro A.G."/>
            <person name="Kuo A."/>
            <person name="Tritt A."/>
            <person name="Lipzen A."/>
            <person name="He G."/>
            <person name="Yan M."/>
            <person name="Ng V."/>
            <person name="Cullen D."/>
            <person name="Martin F."/>
            <person name="Rosso M.-N."/>
            <person name="Henrissat B."/>
            <person name="Hibbett D."/>
            <person name="Martinez A.T."/>
            <person name="Grigoriev I.V."/>
        </authorList>
    </citation>
    <scope>NUCLEOTIDE SEQUENCE</scope>
    <source>
        <strain evidence="2">CIRM-BRFM 674</strain>
    </source>
</reference>
<feature type="non-terminal residue" evidence="2">
    <location>
        <position position="55"/>
    </location>
</feature>
<feature type="region of interest" description="Disordered" evidence="1">
    <location>
        <begin position="1"/>
        <end position="38"/>
    </location>
</feature>
<dbReference type="Proteomes" id="UP000807469">
    <property type="component" value="Unassembled WGS sequence"/>
</dbReference>
<sequence>TNDGHHGHIERVDHQKIDTPKHPLVDAPKRGSKRNKGRWICGMGLGGYSDEHADG</sequence>
<protein>
    <submittedName>
        <fullName evidence="2">Uncharacterized protein</fullName>
    </submittedName>
</protein>
<evidence type="ECO:0000313" key="2">
    <source>
        <dbReference type="EMBL" id="KAF9471591.1"/>
    </source>
</evidence>
<evidence type="ECO:0000256" key="1">
    <source>
        <dbReference type="SAM" id="MobiDB-lite"/>
    </source>
</evidence>
<dbReference type="AlphaFoldDB" id="A0A9P6CLU6"/>
<feature type="compositionally biased region" description="Basic and acidic residues" evidence="1">
    <location>
        <begin position="1"/>
        <end position="29"/>
    </location>
</feature>
<dbReference type="EMBL" id="MU155656">
    <property type="protein sequence ID" value="KAF9471591.1"/>
    <property type="molecule type" value="Genomic_DNA"/>
</dbReference>
<gene>
    <name evidence="2" type="ORF">BDN70DRAFT_887954</name>
</gene>
<comment type="caution">
    <text evidence="2">The sequence shown here is derived from an EMBL/GenBank/DDBJ whole genome shotgun (WGS) entry which is preliminary data.</text>
</comment>
<proteinExistence type="predicted"/>
<name>A0A9P6CLU6_9AGAR</name>
<feature type="non-terminal residue" evidence="2">
    <location>
        <position position="1"/>
    </location>
</feature>
<keyword evidence="3" id="KW-1185">Reference proteome</keyword>
<accession>A0A9P6CLU6</accession>
<organism evidence="2 3">
    <name type="scientific">Pholiota conissans</name>
    <dbReference type="NCBI Taxonomy" id="109636"/>
    <lineage>
        <taxon>Eukaryota</taxon>
        <taxon>Fungi</taxon>
        <taxon>Dikarya</taxon>
        <taxon>Basidiomycota</taxon>
        <taxon>Agaricomycotina</taxon>
        <taxon>Agaricomycetes</taxon>
        <taxon>Agaricomycetidae</taxon>
        <taxon>Agaricales</taxon>
        <taxon>Agaricineae</taxon>
        <taxon>Strophariaceae</taxon>
        <taxon>Pholiota</taxon>
    </lineage>
</organism>